<dbReference type="OrthoDB" id="7066727at2"/>
<dbReference type="Gene3D" id="1.20.1250.20">
    <property type="entry name" value="MFS general substrate transporter like domains"/>
    <property type="match status" value="1"/>
</dbReference>
<dbReference type="InterPro" id="IPR005829">
    <property type="entry name" value="Sugar_transporter_CS"/>
</dbReference>
<feature type="domain" description="Major facilitator superfamily (MFS) profile" evidence="6">
    <location>
        <begin position="27"/>
        <end position="443"/>
    </location>
</feature>
<dbReference type="PANTHER" id="PTHR23508:SF10">
    <property type="entry name" value="CARBOXYLIC ACID TRANSPORTER PROTEIN HOMOLOG"/>
    <property type="match status" value="1"/>
</dbReference>
<dbReference type="PANTHER" id="PTHR23508">
    <property type="entry name" value="CARBOXYLIC ACID TRANSPORTER PROTEIN HOMOLOG"/>
    <property type="match status" value="1"/>
</dbReference>
<proteinExistence type="predicted"/>
<comment type="caution">
    <text evidence="7">The sequence shown here is derived from an EMBL/GenBank/DDBJ whole genome shotgun (WGS) entry which is preliminary data.</text>
</comment>
<feature type="transmembrane region" description="Helical" evidence="5">
    <location>
        <begin position="93"/>
        <end position="111"/>
    </location>
</feature>
<evidence type="ECO:0000259" key="6">
    <source>
        <dbReference type="PROSITE" id="PS50850"/>
    </source>
</evidence>
<sequence>MNMRSAVLAQVQDQLNNSEITPTQWVVFLIAFLLNVLDGFDVVAMSVALPSLTAEWQISPTQKGYILSAALVGMTLGAMLLAPLADAYGRRRLILFATVNTALSLLLTGLIPESVTLLIVVRFLSGIGIGVIFANTAAIGSEFAPQRLRSAAVTFIIMGYPFGAMLAGPLANAIIPVQGWQMLFIYGGLVTMLMAVFIYWGLPESVEYLASSRLNEQKRLLLINRVLQRMRCAPLHSLPPAEIGESKAGHVRNLFEQGLTATTLRIWAIYFMGFLSVYFLLSWIPTLFVNSGFSRREGIEALTMHNLGAVAGILVIGLLSTKMALVRPVCGYFAGAAMLMGLLYLQQPRDLYLLNGMIFGVGFLLQGAFAAMYAVAARAYPAGVRATGLGWGAGLGRTGAILSPVVAGYLVNTQWTMYQLFLLFAVPLLLAGLLVLKVRPFDT</sequence>
<dbReference type="SUPFAM" id="SSF103473">
    <property type="entry name" value="MFS general substrate transporter"/>
    <property type="match status" value="1"/>
</dbReference>
<keyword evidence="2 5" id="KW-0812">Transmembrane</keyword>
<keyword evidence="4 5" id="KW-0472">Membrane</keyword>
<feature type="transmembrane region" description="Helical" evidence="5">
    <location>
        <begin position="267"/>
        <end position="289"/>
    </location>
</feature>
<name>A0A3D8M8E0_9ALTE</name>
<evidence type="ECO:0000313" key="8">
    <source>
        <dbReference type="Proteomes" id="UP000256561"/>
    </source>
</evidence>
<evidence type="ECO:0000256" key="1">
    <source>
        <dbReference type="ARBA" id="ARBA00004141"/>
    </source>
</evidence>
<comment type="subcellular location">
    <subcellularLocation>
        <location evidence="1">Membrane</location>
        <topology evidence="1">Multi-pass membrane protein</topology>
    </subcellularLocation>
</comment>
<keyword evidence="3 5" id="KW-1133">Transmembrane helix</keyword>
<evidence type="ECO:0000256" key="2">
    <source>
        <dbReference type="ARBA" id="ARBA00022692"/>
    </source>
</evidence>
<feature type="transmembrane region" description="Helical" evidence="5">
    <location>
        <begin position="151"/>
        <end position="171"/>
    </location>
</feature>
<dbReference type="GO" id="GO:0046943">
    <property type="term" value="F:carboxylic acid transmembrane transporter activity"/>
    <property type="evidence" value="ECO:0007669"/>
    <property type="project" value="TreeGrafter"/>
</dbReference>
<feature type="transmembrane region" description="Helical" evidence="5">
    <location>
        <begin position="183"/>
        <end position="202"/>
    </location>
</feature>
<dbReference type="PROSITE" id="PS00217">
    <property type="entry name" value="SUGAR_TRANSPORT_2"/>
    <property type="match status" value="1"/>
</dbReference>
<keyword evidence="8" id="KW-1185">Reference proteome</keyword>
<feature type="transmembrane region" description="Helical" evidence="5">
    <location>
        <begin position="326"/>
        <end position="345"/>
    </location>
</feature>
<organism evidence="7 8">
    <name type="scientific">Alteromonas aestuariivivens</name>
    <dbReference type="NCBI Taxonomy" id="1938339"/>
    <lineage>
        <taxon>Bacteria</taxon>
        <taxon>Pseudomonadati</taxon>
        <taxon>Pseudomonadota</taxon>
        <taxon>Gammaproteobacteria</taxon>
        <taxon>Alteromonadales</taxon>
        <taxon>Alteromonadaceae</taxon>
        <taxon>Alteromonas/Salinimonas group</taxon>
        <taxon>Alteromonas</taxon>
    </lineage>
</organism>
<accession>A0A3D8M8E0</accession>
<feature type="transmembrane region" description="Helical" evidence="5">
    <location>
        <begin position="64"/>
        <end position="81"/>
    </location>
</feature>
<evidence type="ECO:0000256" key="3">
    <source>
        <dbReference type="ARBA" id="ARBA00022989"/>
    </source>
</evidence>
<dbReference type="InterPro" id="IPR011701">
    <property type="entry name" value="MFS"/>
</dbReference>
<feature type="transmembrane region" description="Helical" evidence="5">
    <location>
        <begin position="301"/>
        <end position="319"/>
    </location>
</feature>
<reference evidence="8" key="1">
    <citation type="submission" date="2018-08" db="EMBL/GenBank/DDBJ databases">
        <authorList>
            <person name="Zhang J."/>
            <person name="Du Z.-J."/>
        </authorList>
    </citation>
    <scope>NUCLEOTIDE SEQUENCE [LARGE SCALE GENOMIC DNA]</scope>
    <source>
        <strain evidence="8">KCTC 52655</strain>
    </source>
</reference>
<feature type="transmembrane region" description="Helical" evidence="5">
    <location>
        <begin position="25"/>
        <end position="52"/>
    </location>
</feature>
<dbReference type="Proteomes" id="UP000256561">
    <property type="component" value="Unassembled WGS sequence"/>
</dbReference>
<evidence type="ECO:0000256" key="5">
    <source>
        <dbReference type="SAM" id="Phobius"/>
    </source>
</evidence>
<dbReference type="InterPro" id="IPR020846">
    <property type="entry name" value="MFS_dom"/>
</dbReference>
<dbReference type="PROSITE" id="PS00216">
    <property type="entry name" value="SUGAR_TRANSPORT_1"/>
    <property type="match status" value="1"/>
</dbReference>
<feature type="transmembrane region" description="Helical" evidence="5">
    <location>
        <begin position="117"/>
        <end position="139"/>
    </location>
</feature>
<dbReference type="PROSITE" id="PS50850">
    <property type="entry name" value="MFS"/>
    <property type="match status" value="1"/>
</dbReference>
<dbReference type="GO" id="GO:0005886">
    <property type="term" value="C:plasma membrane"/>
    <property type="evidence" value="ECO:0007669"/>
    <property type="project" value="TreeGrafter"/>
</dbReference>
<gene>
    <name evidence="7" type="ORF">DXV75_09215</name>
</gene>
<protein>
    <submittedName>
        <fullName evidence="7">MFS transporter</fullName>
    </submittedName>
</protein>
<dbReference type="InterPro" id="IPR036259">
    <property type="entry name" value="MFS_trans_sf"/>
</dbReference>
<dbReference type="EMBL" id="QRHA01000006">
    <property type="protein sequence ID" value="RDV25471.1"/>
    <property type="molecule type" value="Genomic_DNA"/>
</dbReference>
<evidence type="ECO:0000256" key="4">
    <source>
        <dbReference type="ARBA" id="ARBA00023136"/>
    </source>
</evidence>
<feature type="transmembrane region" description="Helical" evidence="5">
    <location>
        <begin position="388"/>
        <end position="411"/>
    </location>
</feature>
<dbReference type="AlphaFoldDB" id="A0A3D8M8E0"/>
<evidence type="ECO:0000313" key="7">
    <source>
        <dbReference type="EMBL" id="RDV25471.1"/>
    </source>
</evidence>
<feature type="transmembrane region" description="Helical" evidence="5">
    <location>
        <begin position="417"/>
        <end position="436"/>
    </location>
</feature>
<dbReference type="Pfam" id="PF07690">
    <property type="entry name" value="MFS_1"/>
    <property type="match status" value="1"/>
</dbReference>
<feature type="transmembrane region" description="Helical" evidence="5">
    <location>
        <begin position="351"/>
        <end position="376"/>
    </location>
</feature>